<evidence type="ECO:0000313" key="9">
    <source>
        <dbReference type="EMBL" id="AKF11179.1"/>
    </source>
</evidence>
<name>A0A0F6SHX0_9BACT</name>
<dbReference type="GO" id="GO:0003677">
    <property type="term" value="F:DNA binding"/>
    <property type="evidence" value="ECO:0007669"/>
    <property type="project" value="UniProtKB-KW"/>
</dbReference>
<dbReference type="KEGG" id="samy:DB32_008328"/>
<evidence type="ECO:0000259" key="8">
    <source>
        <dbReference type="Pfam" id="PF08281"/>
    </source>
</evidence>
<evidence type="ECO:0000259" key="7">
    <source>
        <dbReference type="Pfam" id="PF04542"/>
    </source>
</evidence>
<dbReference type="SUPFAM" id="SSF88946">
    <property type="entry name" value="Sigma2 domain of RNA polymerase sigma factors"/>
    <property type="match status" value="1"/>
</dbReference>
<dbReference type="CDD" id="cd06171">
    <property type="entry name" value="Sigma70_r4"/>
    <property type="match status" value="1"/>
</dbReference>
<dbReference type="NCBIfam" id="TIGR02937">
    <property type="entry name" value="sigma70-ECF"/>
    <property type="match status" value="1"/>
</dbReference>
<keyword evidence="2" id="KW-0805">Transcription regulation</keyword>
<sequence length="231" mass="25194">MMQQDGGMSDSGLLRVIDEGAGDGARERAFPPRERTESGMRARDPSTVLAFAAMQGDSDALEALLRDLAPTLLAVVRAVLGVGHPDRDDALQESMMAVVDALPAFEGRSSITRYASRIALRLCLERRKRAQRYRQQVALVEEIDALAAIGEDDGEASRRREALRGLLEQLPEVQAETLALRVCLGLSLEEVAEVTGAPLNTVRSRVRLARESLRHRIESDPTLAELLGGAR</sequence>
<dbReference type="InterPro" id="IPR013324">
    <property type="entry name" value="RNA_pol_sigma_r3/r4-like"/>
</dbReference>
<dbReference type="PANTHER" id="PTHR43133:SF8">
    <property type="entry name" value="RNA POLYMERASE SIGMA FACTOR HI_1459-RELATED"/>
    <property type="match status" value="1"/>
</dbReference>
<dbReference type="EMBL" id="CP011125">
    <property type="protein sequence ID" value="AKF11179.1"/>
    <property type="molecule type" value="Genomic_DNA"/>
</dbReference>
<dbReference type="STRING" id="927083.DB32_008328"/>
<dbReference type="InterPro" id="IPR013249">
    <property type="entry name" value="RNA_pol_sigma70_r4_t2"/>
</dbReference>
<dbReference type="InterPro" id="IPR014284">
    <property type="entry name" value="RNA_pol_sigma-70_dom"/>
</dbReference>
<evidence type="ECO:0000256" key="4">
    <source>
        <dbReference type="ARBA" id="ARBA00023125"/>
    </source>
</evidence>
<dbReference type="InterPro" id="IPR013325">
    <property type="entry name" value="RNA_pol_sigma_r2"/>
</dbReference>
<organism evidence="9 10">
    <name type="scientific">Sandaracinus amylolyticus</name>
    <dbReference type="NCBI Taxonomy" id="927083"/>
    <lineage>
        <taxon>Bacteria</taxon>
        <taxon>Pseudomonadati</taxon>
        <taxon>Myxococcota</taxon>
        <taxon>Polyangia</taxon>
        <taxon>Polyangiales</taxon>
        <taxon>Sandaracinaceae</taxon>
        <taxon>Sandaracinus</taxon>
    </lineage>
</organism>
<gene>
    <name evidence="9" type="ORF">DB32_008328</name>
</gene>
<proteinExistence type="inferred from homology"/>
<reference evidence="9 10" key="1">
    <citation type="submission" date="2015-03" db="EMBL/GenBank/DDBJ databases">
        <title>Genome assembly of Sandaracinus amylolyticus DSM 53668.</title>
        <authorList>
            <person name="Sharma G."/>
            <person name="Subramanian S."/>
        </authorList>
    </citation>
    <scope>NUCLEOTIDE SEQUENCE [LARGE SCALE GENOMIC DNA]</scope>
    <source>
        <strain evidence="9 10">DSM 53668</strain>
    </source>
</reference>
<feature type="domain" description="RNA polymerase sigma factor 70 region 4 type 2" evidence="8">
    <location>
        <begin position="160"/>
        <end position="213"/>
    </location>
</feature>
<dbReference type="Pfam" id="PF08281">
    <property type="entry name" value="Sigma70_r4_2"/>
    <property type="match status" value="1"/>
</dbReference>
<evidence type="ECO:0000256" key="5">
    <source>
        <dbReference type="ARBA" id="ARBA00023163"/>
    </source>
</evidence>
<evidence type="ECO:0000256" key="1">
    <source>
        <dbReference type="ARBA" id="ARBA00010641"/>
    </source>
</evidence>
<dbReference type="InterPro" id="IPR007627">
    <property type="entry name" value="RNA_pol_sigma70_r2"/>
</dbReference>
<comment type="similarity">
    <text evidence="1">Belongs to the sigma-70 factor family. ECF subfamily.</text>
</comment>
<dbReference type="GO" id="GO:0016987">
    <property type="term" value="F:sigma factor activity"/>
    <property type="evidence" value="ECO:0007669"/>
    <property type="project" value="UniProtKB-KW"/>
</dbReference>
<feature type="region of interest" description="Disordered" evidence="6">
    <location>
        <begin position="19"/>
        <end position="42"/>
    </location>
</feature>
<dbReference type="PANTHER" id="PTHR43133">
    <property type="entry name" value="RNA POLYMERASE ECF-TYPE SIGMA FACTO"/>
    <property type="match status" value="1"/>
</dbReference>
<dbReference type="Gene3D" id="1.10.10.10">
    <property type="entry name" value="Winged helix-like DNA-binding domain superfamily/Winged helix DNA-binding domain"/>
    <property type="match status" value="1"/>
</dbReference>
<feature type="domain" description="RNA polymerase sigma-70 region 2" evidence="7">
    <location>
        <begin position="65"/>
        <end position="132"/>
    </location>
</feature>
<evidence type="ECO:0000256" key="2">
    <source>
        <dbReference type="ARBA" id="ARBA00023015"/>
    </source>
</evidence>
<evidence type="ECO:0000256" key="6">
    <source>
        <dbReference type="SAM" id="MobiDB-lite"/>
    </source>
</evidence>
<evidence type="ECO:0000256" key="3">
    <source>
        <dbReference type="ARBA" id="ARBA00023082"/>
    </source>
</evidence>
<keyword evidence="3" id="KW-0731">Sigma factor</keyword>
<protein>
    <submittedName>
        <fullName evidence="9">RNA polymerase sigma-70 factor, ECF subfamily</fullName>
    </submittedName>
</protein>
<keyword evidence="5" id="KW-0804">Transcription</keyword>
<dbReference type="AlphaFoldDB" id="A0A0F6SHX0"/>
<dbReference type="InterPro" id="IPR039425">
    <property type="entry name" value="RNA_pol_sigma-70-like"/>
</dbReference>
<keyword evidence="10" id="KW-1185">Reference proteome</keyword>
<dbReference type="GO" id="GO:0006352">
    <property type="term" value="P:DNA-templated transcription initiation"/>
    <property type="evidence" value="ECO:0007669"/>
    <property type="project" value="InterPro"/>
</dbReference>
<dbReference type="Pfam" id="PF04542">
    <property type="entry name" value="Sigma70_r2"/>
    <property type="match status" value="1"/>
</dbReference>
<dbReference type="InterPro" id="IPR036388">
    <property type="entry name" value="WH-like_DNA-bd_sf"/>
</dbReference>
<evidence type="ECO:0000313" key="10">
    <source>
        <dbReference type="Proteomes" id="UP000034883"/>
    </source>
</evidence>
<dbReference type="SUPFAM" id="SSF88659">
    <property type="entry name" value="Sigma3 and sigma4 domains of RNA polymerase sigma factors"/>
    <property type="match status" value="1"/>
</dbReference>
<accession>A0A0F6SHX0</accession>
<feature type="compositionally biased region" description="Basic and acidic residues" evidence="6">
    <location>
        <begin position="24"/>
        <end position="42"/>
    </location>
</feature>
<dbReference type="Proteomes" id="UP000034883">
    <property type="component" value="Chromosome"/>
</dbReference>
<dbReference type="Gene3D" id="1.10.1740.10">
    <property type="match status" value="1"/>
</dbReference>
<keyword evidence="4" id="KW-0238">DNA-binding</keyword>